<dbReference type="OrthoDB" id="6433948at2759"/>
<dbReference type="AlphaFoldDB" id="A0A3P8D6D2"/>
<accession>A0A3P8D6D2</accession>
<feature type="compositionally biased region" description="Low complexity" evidence="1">
    <location>
        <begin position="580"/>
        <end position="592"/>
    </location>
</feature>
<feature type="compositionally biased region" description="Polar residues" evidence="1">
    <location>
        <begin position="230"/>
        <end position="244"/>
    </location>
</feature>
<reference evidence="2 3" key="1">
    <citation type="submission" date="2018-11" db="EMBL/GenBank/DDBJ databases">
        <authorList>
            <consortium name="Pathogen Informatics"/>
        </authorList>
    </citation>
    <scope>NUCLEOTIDE SEQUENCE [LARGE SCALE GENOMIC DNA]</scope>
</reference>
<sequence>MFAVTYFTFWHNAFKVRPDLFHTYRKELFVCLRYLEDVVLKRNVFTLAGSATMLLDVVLKIVLLFNEKHRELKQSSVNIKVYKLIYQHLADLLQYVDQILIECSFDVEKKFTITEFCQNLRNTVKVLYELSDESWTDIICDSSKVVRPLVHDNTFDNAGSDSNSGDGNEHMKERLERNGFDTNDSMCIRTGASQSGTYDAELLPPPKPPYNPALLEVNLSKKDGDKFRSSDISVSPQTTDSGVYSSNNDDLSLDSSSNWSNATPNNVPPQPACEKLLPSTSDTTNEHDGSSNHQISEEVVDGKLVKTTKVVKKQMWKSTVVKQGESVISIDDELLKNPSLIQTLVAAGSGEVKTVESHSQLIRGSAFCEATADVVGGNKFPTQHLPLDDTPVGLNSSTITMSALKHDDRPISKYENTASASDSREETVNVSLRAMKVESNHETYSNKTFVNGNLTSESQLDRFDSNVIAAKQHNIYENGSIVDSTSSSVFAKGGGFYRGDSSGVSFRVSCTGGRKTSSSKRNIVSTYMQVFGSSNPSSESDFRSSALVTYERLRDRWQLNLDCGKRRGLPFDLRPAVHHPSSGSDDSLSSPDANRHHSGQSSVMLSPAELVVNDSQVYYKNMMDLIDLNDKLNLPLMAVSSAPEMKPIVLPRRQAISYVNLLDELEVPDHMIIVESNEKATELKGGPVDALIVCAASIGNNKVQPDTGFFLYSVSSNPSRIPDIRPK</sequence>
<evidence type="ECO:0000313" key="3">
    <source>
        <dbReference type="Proteomes" id="UP000270296"/>
    </source>
</evidence>
<protein>
    <submittedName>
        <fullName evidence="2">Uncharacterized protein</fullName>
    </submittedName>
</protein>
<feature type="region of interest" description="Disordered" evidence="1">
    <location>
        <begin position="226"/>
        <end position="295"/>
    </location>
</feature>
<feature type="compositionally biased region" description="Low complexity" evidence="1">
    <location>
        <begin position="245"/>
        <end position="261"/>
    </location>
</feature>
<keyword evidence="3" id="KW-1185">Reference proteome</keyword>
<gene>
    <name evidence="2" type="ORF">SBAD_LOCUS10134</name>
</gene>
<proteinExistence type="predicted"/>
<evidence type="ECO:0000313" key="2">
    <source>
        <dbReference type="EMBL" id="VDP29258.1"/>
    </source>
</evidence>
<evidence type="ECO:0000256" key="1">
    <source>
        <dbReference type="SAM" id="MobiDB-lite"/>
    </source>
</evidence>
<organism evidence="2 3">
    <name type="scientific">Soboliphyme baturini</name>
    <dbReference type="NCBI Taxonomy" id="241478"/>
    <lineage>
        <taxon>Eukaryota</taxon>
        <taxon>Metazoa</taxon>
        <taxon>Ecdysozoa</taxon>
        <taxon>Nematoda</taxon>
        <taxon>Enoplea</taxon>
        <taxon>Dorylaimia</taxon>
        <taxon>Dioctophymatida</taxon>
        <taxon>Dioctophymatoidea</taxon>
        <taxon>Soboliphymatidae</taxon>
        <taxon>Soboliphyme</taxon>
    </lineage>
</organism>
<name>A0A3P8D6D2_9BILA</name>
<feature type="region of interest" description="Disordered" evidence="1">
    <location>
        <begin position="574"/>
        <end position="602"/>
    </location>
</feature>
<dbReference type="EMBL" id="UZAM01013660">
    <property type="protein sequence ID" value="VDP29258.1"/>
    <property type="molecule type" value="Genomic_DNA"/>
</dbReference>
<dbReference type="Proteomes" id="UP000270296">
    <property type="component" value="Unassembled WGS sequence"/>
</dbReference>